<proteinExistence type="inferred from homology"/>
<evidence type="ECO:0000256" key="8">
    <source>
        <dbReference type="ARBA" id="ARBA00034808"/>
    </source>
</evidence>
<evidence type="ECO:0000256" key="4">
    <source>
        <dbReference type="ARBA" id="ARBA00022806"/>
    </source>
</evidence>
<evidence type="ECO:0000256" key="5">
    <source>
        <dbReference type="ARBA" id="ARBA00022840"/>
    </source>
</evidence>
<keyword evidence="3 10" id="KW-0378">Hydrolase</keyword>
<dbReference type="InterPro" id="IPR014017">
    <property type="entry name" value="DNA_helicase_UvrD-like_C"/>
</dbReference>
<dbReference type="PROSITE" id="PS51198">
    <property type="entry name" value="UVRD_HELICASE_ATP_BIND"/>
    <property type="match status" value="1"/>
</dbReference>
<dbReference type="GO" id="GO:0043138">
    <property type="term" value="F:3'-5' DNA helicase activity"/>
    <property type="evidence" value="ECO:0007669"/>
    <property type="project" value="UniProtKB-EC"/>
</dbReference>
<reference evidence="13 14" key="1">
    <citation type="submission" date="2020-08" db="EMBL/GenBank/DDBJ databases">
        <title>Genome sequence of Tessaracoccus defluvii JCM 17540T.</title>
        <authorList>
            <person name="Hyun D.-W."/>
            <person name="Bae J.-W."/>
        </authorList>
    </citation>
    <scope>NUCLEOTIDE SEQUENCE [LARGE SCALE GENOMIC DNA]</scope>
    <source>
        <strain evidence="13 14">JCM 17540</strain>
    </source>
</reference>
<dbReference type="GO" id="GO:0000725">
    <property type="term" value="P:recombinational repair"/>
    <property type="evidence" value="ECO:0007669"/>
    <property type="project" value="TreeGrafter"/>
</dbReference>
<comment type="similarity">
    <text evidence="1">Belongs to the helicase family. UvrD subfamily.</text>
</comment>
<evidence type="ECO:0000313" key="14">
    <source>
        <dbReference type="Proteomes" id="UP000516117"/>
    </source>
</evidence>
<dbReference type="GO" id="GO:0016787">
    <property type="term" value="F:hydrolase activity"/>
    <property type="evidence" value="ECO:0007669"/>
    <property type="project" value="UniProtKB-UniRule"/>
</dbReference>
<feature type="binding site" evidence="10">
    <location>
        <begin position="29"/>
        <end position="36"/>
    </location>
    <ligand>
        <name>ATP</name>
        <dbReference type="ChEBI" id="CHEBI:30616"/>
    </ligand>
</feature>
<dbReference type="PANTHER" id="PTHR11070">
    <property type="entry name" value="UVRD / RECB / PCRA DNA HELICASE FAMILY MEMBER"/>
    <property type="match status" value="1"/>
</dbReference>
<dbReference type="CDD" id="cd17932">
    <property type="entry name" value="DEXQc_UvrD"/>
    <property type="match status" value="1"/>
</dbReference>
<dbReference type="InterPro" id="IPR000212">
    <property type="entry name" value="DNA_helicase_UvrD/REP"/>
</dbReference>
<sequence length="671" mass="72417">MVDIDLTAGLDPAQCEAVQHGPGPLVVAAGAGTGKTRTLTARVARLIDSGVPPERILLLTFTRRAAAAMTSRAAALCSDPGVAQRLWSGTFHAVAHRIVAEHAQHLGLGEITVLDPGDVTDLIDLLREEHGLTGTEQRLPTSQTLADICSRAVNTGVSTRQVIAEQFPWCLDHVERINDLLRALMERKRSRGLLDFDDLLLYWRALLADERVGDRLRARWDWVLVDEYQDVNQIQVDIVSLLRPGGEGLTVVGDDAQAVYGFRGATAEHLLGLHEHLPGSTLVRLTRNFRSGQHILDLANVVRPGRLPLGLVADRGPGAARPTHVRCANADDEAREVADAVLAAHGEGMPLRDQAVLFRTGTHSSQLEIELRVRGVPFHKYGGIGYLETAHVRDLVSAFRVTLNSADEISWYRLLTRHRGLGRVSARALAARLVDGAAHDEVVAEAPAKSRTSLGATLERLREAEAASATADRVEACRQAVEPLLRQHYVDWGRRAADVESVAAAAAGQTDLRSFIADATLDPASVASDWAKKPHLDDDFLVLSTIHSAKGLEWRSVHLLRATDGSLPSDMALSTAEGVEEEQRLFYVAATRARDSLRIYTPLRLPVHPTSLSSRHVLTKPSRFLTGPALATMDSAVSAGLRNTAPGPGRPAGSPAAPLTVALPDLGALFA</sequence>
<keyword evidence="6" id="KW-0413">Isomerase</keyword>
<gene>
    <name evidence="13" type="ORF">H9L22_09040</name>
</gene>
<comment type="catalytic activity">
    <reaction evidence="9">
        <text>ATP + H2O = ADP + phosphate + H(+)</text>
        <dbReference type="Rhea" id="RHEA:13065"/>
        <dbReference type="ChEBI" id="CHEBI:15377"/>
        <dbReference type="ChEBI" id="CHEBI:15378"/>
        <dbReference type="ChEBI" id="CHEBI:30616"/>
        <dbReference type="ChEBI" id="CHEBI:43474"/>
        <dbReference type="ChEBI" id="CHEBI:456216"/>
        <dbReference type="EC" id="5.6.2.4"/>
    </reaction>
</comment>
<dbReference type="Pfam" id="PF00580">
    <property type="entry name" value="UvrD-helicase"/>
    <property type="match status" value="1"/>
</dbReference>
<keyword evidence="4 10" id="KW-0347">Helicase</keyword>
<evidence type="ECO:0000256" key="10">
    <source>
        <dbReference type="PROSITE-ProRule" id="PRU00560"/>
    </source>
</evidence>
<evidence type="ECO:0000259" key="11">
    <source>
        <dbReference type="PROSITE" id="PS51198"/>
    </source>
</evidence>
<evidence type="ECO:0000256" key="2">
    <source>
        <dbReference type="ARBA" id="ARBA00022741"/>
    </source>
</evidence>
<evidence type="ECO:0000256" key="3">
    <source>
        <dbReference type="ARBA" id="ARBA00022801"/>
    </source>
</evidence>
<keyword evidence="5 10" id="KW-0067">ATP-binding</keyword>
<organism evidence="13 14">
    <name type="scientific">Tessaracoccus defluvii</name>
    <dbReference type="NCBI Taxonomy" id="1285901"/>
    <lineage>
        <taxon>Bacteria</taxon>
        <taxon>Bacillati</taxon>
        <taxon>Actinomycetota</taxon>
        <taxon>Actinomycetes</taxon>
        <taxon>Propionibacteriales</taxon>
        <taxon>Propionibacteriaceae</taxon>
        <taxon>Tessaracoccus</taxon>
    </lineage>
</organism>
<evidence type="ECO:0000256" key="6">
    <source>
        <dbReference type="ARBA" id="ARBA00023235"/>
    </source>
</evidence>
<dbReference type="Gene3D" id="1.10.486.10">
    <property type="entry name" value="PCRA, domain 4"/>
    <property type="match status" value="1"/>
</dbReference>
<dbReference type="GO" id="GO:0005524">
    <property type="term" value="F:ATP binding"/>
    <property type="evidence" value="ECO:0007669"/>
    <property type="project" value="UniProtKB-UniRule"/>
</dbReference>
<accession>A0A7H0H9Y7</accession>
<dbReference type="PROSITE" id="PS51217">
    <property type="entry name" value="UVRD_HELICASE_CTER"/>
    <property type="match status" value="1"/>
</dbReference>
<evidence type="ECO:0000259" key="12">
    <source>
        <dbReference type="PROSITE" id="PS51217"/>
    </source>
</evidence>
<feature type="domain" description="UvrD-like helicase C-terminal" evidence="12">
    <location>
        <begin position="290"/>
        <end position="551"/>
    </location>
</feature>
<dbReference type="SUPFAM" id="SSF52540">
    <property type="entry name" value="P-loop containing nucleoside triphosphate hydrolases"/>
    <property type="match status" value="1"/>
</dbReference>
<dbReference type="Pfam" id="PF13361">
    <property type="entry name" value="UvrD_C"/>
    <property type="match status" value="2"/>
</dbReference>
<dbReference type="EC" id="5.6.2.4" evidence="8"/>
<dbReference type="GO" id="GO:0003677">
    <property type="term" value="F:DNA binding"/>
    <property type="evidence" value="ECO:0007669"/>
    <property type="project" value="InterPro"/>
</dbReference>
<dbReference type="PANTHER" id="PTHR11070:SF3">
    <property type="entry name" value="DNA 3'-5' HELICASE"/>
    <property type="match status" value="1"/>
</dbReference>
<protein>
    <recommendedName>
        <fullName evidence="8">DNA 3'-5' helicase</fullName>
        <ecNumber evidence="8">5.6.2.4</ecNumber>
    </recommendedName>
</protein>
<dbReference type="KEGG" id="tdf:H9L22_09040"/>
<evidence type="ECO:0000256" key="1">
    <source>
        <dbReference type="ARBA" id="ARBA00009922"/>
    </source>
</evidence>
<dbReference type="InterPro" id="IPR014016">
    <property type="entry name" value="UvrD-like_ATP-bd"/>
</dbReference>
<dbReference type="InterPro" id="IPR027417">
    <property type="entry name" value="P-loop_NTPase"/>
</dbReference>
<dbReference type="AlphaFoldDB" id="A0A7H0H9Y7"/>
<evidence type="ECO:0000313" key="13">
    <source>
        <dbReference type="EMBL" id="QNP57353.1"/>
    </source>
</evidence>
<dbReference type="EMBL" id="CP060789">
    <property type="protein sequence ID" value="QNP57353.1"/>
    <property type="molecule type" value="Genomic_DNA"/>
</dbReference>
<evidence type="ECO:0000256" key="9">
    <source>
        <dbReference type="ARBA" id="ARBA00048988"/>
    </source>
</evidence>
<name>A0A7H0H9Y7_9ACTN</name>
<feature type="domain" description="UvrD-like helicase ATP-binding" evidence="11">
    <location>
        <begin position="8"/>
        <end position="292"/>
    </location>
</feature>
<keyword evidence="2 10" id="KW-0547">Nucleotide-binding</keyword>
<dbReference type="Proteomes" id="UP000516117">
    <property type="component" value="Chromosome"/>
</dbReference>
<dbReference type="Gene3D" id="1.10.10.160">
    <property type="match status" value="1"/>
</dbReference>
<keyword evidence="14" id="KW-1185">Reference proteome</keyword>
<dbReference type="RefSeq" id="WP_187722442.1">
    <property type="nucleotide sequence ID" value="NZ_BAABBL010000006.1"/>
</dbReference>
<comment type="catalytic activity">
    <reaction evidence="7">
        <text>Couples ATP hydrolysis with the unwinding of duplex DNA by translocating in the 3'-5' direction.</text>
        <dbReference type="EC" id="5.6.2.4"/>
    </reaction>
</comment>
<dbReference type="InterPro" id="IPR013986">
    <property type="entry name" value="DExx_box_DNA_helicase_dom_sf"/>
</dbReference>
<dbReference type="GO" id="GO:0005829">
    <property type="term" value="C:cytosol"/>
    <property type="evidence" value="ECO:0007669"/>
    <property type="project" value="TreeGrafter"/>
</dbReference>
<evidence type="ECO:0000256" key="7">
    <source>
        <dbReference type="ARBA" id="ARBA00034617"/>
    </source>
</evidence>
<dbReference type="Gene3D" id="3.40.50.300">
    <property type="entry name" value="P-loop containing nucleotide triphosphate hydrolases"/>
    <property type="match status" value="2"/>
</dbReference>